<dbReference type="Gene3D" id="1.25.40.10">
    <property type="entry name" value="Tetratricopeptide repeat domain"/>
    <property type="match status" value="1"/>
</dbReference>
<dbReference type="InterPro" id="IPR011990">
    <property type="entry name" value="TPR-like_helical_dom_sf"/>
</dbReference>
<proteinExistence type="predicted"/>
<comment type="caution">
    <text evidence="1">The sequence shown here is derived from an EMBL/GenBank/DDBJ whole genome shotgun (WGS) entry which is preliminary data.</text>
</comment>
<dbReference type="Proteomes" id="UP000051660">
    <property type="component" value="Unassembled WGS sequence"/>
</dbReference>
<evidence type="ECO:0000313" key="1">
    <source>
        <dbReference type="EMBL" id="KRR27008.1"/>
    </source>
</evidence>
<name>A0A0R3NB45_9BRAD</name>
<dbReference type="SUPFAM" id="SSF48452">
    <property type="entry name" value="TPR-like"/>
    <property type="match status" value="1"/>
</dbReference>
<reference evidence="1 2" key="1">
    <citation type="submission" date="2014-03" db="EMBL/GenBank/DDBJ databases">
        <title>Bradyrhizobium valentinum sp. nov., isolated from effective nodules of Lupinus mariae-josephae, a lupine endemic of basic-lime soils in Eastern Spain.</title>
        <authorList>
            <person name="Duran D."/>
            <person name="Rey L."/>
            <person name="Navarro A."/>
            <person name="Busquets A."/>
            <person name="Imperial J."/>
            <person name="Ruiz-Argueso T."/>
        </authorList>
    </citation>
    <scope>NUCLEOTIDE SEQUENCE [LARGE SCALE GENOMIC DNA]</scope>
    <source>
        <strain evidence="1 2">CCBAU 23086</strain>
    </source>
</reference>
<organism evidence="1 2">
    <name type="scientific">Bradyrhizobium lablabi</name>
    <dbReference type="NCBI Taxonomy" id="722472"/>
    <lineage>
        <taxon>Bacteria</taxon>
        <taxon>Pseudomonadati</taxon>
        <taxon>Pseudomonadota</taxon>
        <taxon>Alphaproteobacteria</taxon>
        <taxon>Hyphomicrobiales</taxon>
        <taxon>Nitrobacteraceae</taxon>
        <taxon>Bradyrhizobium</taxon>
    </lineage>
</organism>
<gene>
    <name evidence="1" type="ORF">CQ14_35605</name>
</gene>
<evidence type="ECO:0000313" key="2">
    <source>
        <dbReference type="Proteomes" id="UP000051660"/>
    </source>
</evidence>
<dbReference type="EMBL" id="LLYB01000039">
    <property type="protein sequence ID" value="KRR27008.1"/>
    <property type="molecule type" value="Genomic_DNA"/>
</dbReference>
<protein>
    <recommendedName>
        <fullName evidence="3">MalT-like TPR region domain-containing protein</fullName>
    </recommendedName>
</protein>
<dbReference type="AlphaFoldDB" id="A0A0R3NB45"/>
<accession>A0A0R3NB45</accession>
<sequence>MARACGELGQFEEAWSHIGEAITAVETTKEKWCEAEVHRTAGEIALISPERDLTKAEACFEQALAVARQQQAKSWELRAAISMARLWREQGKRDEARELLAPIYSWFTEGFDTVDLKQAKALLDELAA</sequence>
<evidence type="ECO:0008006" key="3">
    <source>
        <dbReference type="Google" id="ProtNLM"/>
    </source>
</evidence>